<feature type="non-terminal residue" evidence="2">
    <location>
        <position position="101"/>
    </location>
</feature>
<protein>
    <recommendedName>
        <fullName evidence="1">DUF8212 domain-containing protein</fullName>
    </recommendedName>
</protein>
<dbReference type="Pfam" id="PF26640">
    <property type="entry name" value="DUF8212"/>
    <property type="match status" value="1"/>
</dbReference>
<dbReference type="OrthoDB" id="3787959at2759"/>
<evidence type="ECO:0000313" key="2">
    <source>
        <dbReference type="EMBL" id="OCK73847.1"/>
    </source>
</evidence>
<proteinExistence type="predicted"/>
<sequence>MPLLYVENEKTFRRLQEEIMKTTDDQSLFAWADPDLQQNQLTGLLARQPKSFANLKNIHSMGIWGKGNVFGMTNRGIRVKFYIIPTGEDSRNFVASLDCSI</sequence>
<dbReference type="EMBL" id="KV745636">
    <property type="protein sequence ID" value="OCK73847.1"/>
    <property type="molecule type" value="Genomic_DNA"/>
</dbReference>
<evidence type="ECO:0000259" key="1">
    <source>
        <dbReference type="Pfam" id="PF26640"/>
    </source>
</evidence>
<dbReference type="PANTHER" id="PTHR10622">
    <property type="entry name" value="HET DOMAIN-CONTAINING PROTEIN"/>
    <property type="match status" value="1"/>
</dbReference>
<dbReference type="PANTHER" id="PTHR10622:SF10">
    <property type="entry name" value="HET DOMAIN-CONTAINING PROTEIN"/>
    <property type="match status" value="1"/>
</dbReference>
<organism evidence="2 3">
    <name type="scientific">Lepidopterella palustris CBS 459.81</name>
    <dbReference type="NCBI Taxonomy" id="1314670"/>
    <lineage>
        <taxon>Eukaryota</taxon>
        <taxon>Fungi</taxon>
        <taxon>Dikarya</taxon>
        <taxon>Ascomycota</taxon>
        <taxon>Pezizomycotina</taxon>
        <taxon>Dothideomycetes</taxon>
        <taxon>Pleosporomycetidae</taxon>
        <taxon>Mytilinidiales</taxon>
        <taxon>Argynnaceae</taxon>
        <taxon>Lepidopterella</taxon>
    </lineage>
</organism>
<keyword evidence="3" id="KW-1185">Reference proteome</keyword>
<dbReference type="AlphaFoldDB" id="A0A8E2J948"/>
<dbReference type="Proteomes" id="UP000250266">
    <property type="component" value="Unassembled WGS sequence"/>
</dbReference>
<gene>
    <name evidence="2" type="ORF">K432DRAFT_267518</name>
</gene>
<accession>A0A8E2J948</accession>
<dbReference type="InterPro" id="IPR058525">
    <property type="entry name" value="DUF8212"/>
</dbReference>
<reference evidence="2 3" key="1">
    <citation type="journal article" date="2016" name="Nat. Commun.">
        <title>Ectomycorrhizal ecology is imprinted in the genome of the dominant symbiotic fungus Cenococcum geophilum.</title>
        <authorList>
            <consortium name="DOE Joint Genome Institute"/>
            <person name="Peter M."/>
            <person name="Kohler A."/>
            <person name="Ohm R.A."/>
            <person name="Kuo A."/>
            <person name="Krutzmann J."/>
            <person name="Morin E."/>
            <person name="Arend M."/>
            <person name="Barry K.W."/>
            <person name="Binder M."/>
            <person name="Choi C."/>
            <person name="Clum A."/>
            <person name="Copeland A."/>
            <person name="Grisel N."/>
            <person name="Haridas S."/>
            <person name="Kipfer T."/>
            <person name="LaButti K."/>
            <person name="Lindquist E."/>
            <person name="Lipzen A."/>
            <person name="Maire R."/>
            <person name="Meier B."/>
            <person name="Mihaltcheva S."/>
            <person name="Molinier V."/>
            <person name="Murat C."/>
            <person name="Poggeler S."/>
            <person name="Quandt C.A."/>
            <person name="Sperisen C."/>
            <person name="Tritt A."/>
            <person name="Tisserant E."/>
            <person name="Crous P.W."/>
            <person name="Henrissat B."/>
            <person name="Nehls U."/>
            <person name="Egli S."/>
            <person name="Spatafora J.W."/>
            <person name="Grigoriev I.V."/>
            <person name="Martin F.M."/>
        </authorList>
    </citation>
    <scope>NUCLEOTIDE SEQUENCE [LARGE SCALE GENOMIC DNA]</scope>
    <source>
        <strain evidence="2 3">CBS 459.81</strain>
    </source>
</reference>
<evidence type="ECO:0000313" key="3">
    <source>
        <dbReference type="Proteomes" id="UP000250266"/>
    </source>
</evidence>
<name>A0A8E2J948_9PEZI</name>
<feature type="domain" description="DUF8212" evidence="1">
    <location>
        <begin position="11"/>
        <end position="42"/>
    </location>
</feature>